<sequence length="34" mass="3777">MHLAGPCLPEKRDSGGLFLILFLLDGSRFGYSYC</sequence>
<accession>A0A8S5MYT1</accession>
<name>A0A8S5MYT1_9CAUD</name>
<reference evidence="1" key="1">
    <citation type="journal article" date="2021" name="Proc. Natl. Acad. Sci. U.S.A.">
        <title>A Catalog of Tens of Thousands of Viruses from Human Metagenomes Reveals Hidden Associations with Chronic Diseases.</title>
        <authorList>
            <person name="Tisza M.J."/>
            <person name="Buck C.B."/>
        </authorList>
    </citation>
    <scope>NUCLEOTIDE SEQUENCE</scope>
    <source>
        <strain evidence="1">CtAUQ2</strain>
    </source>
</reference>
<evidence type="ECO:0000313" key="1">
    <source>
        <dbReference type="EMBL" id="DAD87565.1"/>
    </source>
</evidence>
<proteinExistence type="predicted"/>
<dbReference type="EMBL" id="BK015022">
    <property type="protein sequence ID" value="DAD87565.1"/>
    <property type="molecule type" value="Genomic_DNA"/>
</dbReference>
<protein>
    <submittedName>
        <fullName evidence="1">Uncharacterized protein</fullName>
    </submittedName>
</protein>
<organism evidence="1">
    <name type="scientific">Siphoviridae sp. ctAUQ2</name>
    <dbReference type="NCBI Taxonomy" id="2826182"/>
    <lineage>
        <taxon>Viruses</taxon>
        <taxon>Duplodnaviria</taxon>
        <taxon>Heunggongvirae</taxon>
        <taxon>Uroviricota</taxon>
        <taxon>Caudoviricetes</taxon>
    </lineage>
</organism>